<organism evidence="2 3">
    <name type="scientific">Cinchona calisaya</name>
    <dbReference type="NCBI Taxonomy" id="153742"/>
    <lineage>
        <taxon>Eukaryota</taxon>
        <taxon>Viridiplantae</taxon>
        <taxon>Streptophyta</taxon>
        <taxon>Embryophyta</taxon>
        <taxon>Tracheophyta</taxon>
        <taxon>Spermatophyta</taxon>
        <taxon>Magnoliopsida</taxon>
        <taxon>eudicotyledons</taxon>
        <taxon>Gunneridae</taxon>
        <taxon>Pentapetalae</taxon>
        <taxon>asterids</taxon>
        <taxon>lamiids</taxon>
        <taxon>Gentianales</taxon>
        <taxon>Rubiaceae</taxon>
        <taxon>Cinchonoideae</taxon>
        <taxon>Cinchoneae</taxon>
        <taxon>Cinchona</taxon>
    </lineage>
</organism>
<proteinExistence type="predicted"/>
<sequence length="105" mass="11586">MSLWDIYPLGPYSPTPFYETVVLTIWRLLGGGIAVGRFPGGRRNRETELPVVYTEMDGGFNNNGVPRRISWGPRGGISRQSEGLRRTFRNLFACFGGARSSSGSS</sequence>
<evidence type="ECO:0000259" key="1">
    <source>
        <dbReference type="Pfam" id="PF06547"/>
    </source>
</evidence>
<evidence type="ECO:0000313" key="2">
    <source>
        <dbReference type="EMBL" id="KAL3513333.1"/>
    </source>
</evidence>
<dbReference type="AlphaFoldDB" id="A0ABD2Z6E5"/>
<evidence type="ECO:0000313" key="3">
    <source>
        <dbReference type="Proteomes" id="UP001630127"/>
    </source>
</evidence>
<reference evidence="2 3" key="1">
    <citation type="submission" date="2024-11" db="EMBL/GenBank/DDBJ databases">
        <title>A near-complete genome assembly of Cinchona calisaya.</title>
        <authorList>
            <person name="Lian D.C."/>
            <person name="Zhao X.W."/>
            <person name="Wei L."/>
        </authorList>
    </citation>
    <scope>NUCLEOTIDE SEQUENCE [LARGE SCALE GENOMIC DNA]</scope>
    <source>
        <tissue evidence="2">Nenye</tissue>
    </source>
</reference>
<name>A0ABD2Z6E5_9GENT</name>
<dbReference type="EMBL" id="JBJUIK010000011">
    <property type="protein sequence ID" value="KAL3513333.1"/>
    <property type="molecule type" value="Genomic_DNA"/>
</dbReference>
<gene>
    <name evidence="2" type="ORF">ACH5RR_026050</name>
</gene>
<keyword evidence="3" id="KW-1185">Reference proteome</keyword>
<dbReference type="InterPro" id="IPR010543">
    <property type="entry name" value="DUF1117"/>
</dbReference>
<dbReference type="Proteomes" id="UP001630127">
    <property type="component" value="Unassembled WGS sequence"/>
</dbReference>
<comment type="caution">
    <text evidence="2">The sequence shown here is derived from an EMBL/GenBank/DDBJ whole genome shotgun (WGS) entry which is preliminary data.</text>
</comment>
<accession>A0ABD2Z6E5</accession>
<protein>
    <recommendedName>
        <fullName evidence="1">DUF1117 domain-containing protein</fullName>
    </recommendedName>
</protein>
<dbReference type="Pfam" id="PF06547">
    <property type="entry name" value="DUF1117"/>
    <property type="match status" value="1"/>
</dbReference>
<feature type="domain" description="DUF1117" evidence="1">
    <location>
        <begin position="22"/>
        <end position="104"/>
    </location>
</feature>